<feature type="transmembrane region" description="Helical" evidence="1">
    <location>
        <begin position="278"/>
        <end position="298"/>
    </location>
</feature>
<feature type="transmembrane region" description="Helical" evidence="1">
    <location>
        <begin position="184"/>
        <end position="206"/>
    </location>
</feature>
<dbReference type="EMBL" id="VICB01000005">
    <property type="protein sequence ID" value="TQD43653.1"/>
    <property type="molecule type" value="Genomic_DNA"/>
</dbReference>
<name>A0A508A4F7_9ACTO</name>
<dbReference type="AlphaFoldDB" id="A0A508A4F7"/>
<feature type="transmembrane region" description="Helical" evidence="1">
    <location>
        <begin position="232"/>
        <end position="257"/>
    </location>
</feature>
<feature type="transmembrane region" description="Helical" evidence="1">
    <location>
        <begin position="46"/>
        <end position="70"/>
    </location>
</feature>
<evidence type="ECO:0000313" key="3">
    <source>
        <dbReference type="EMBL" id="TQD43653.1"/>
    </source>
</evidence>
<organism evidence="3 4">
    <name type="scientific">Actinomyces johnsonii</name>
    <dbReference type="NCBI Taxonomy" id="544581"/>
    <lineage>
        <taxon>Bacteria</taxon>
        <taxon>Bacillati</taxon>
        <taxon>Actinomycetota</taxon>
        <taxon>Actinomycetes</taxon>
        <taxon>Actinomycetales</taxon>
        <taxon>Actinomycetaceae</taxon>
        <taxon>Actinomyces</taxon>
    </lineage>
</organism>
<feature type="transmembrane region" description="Helical" evidence="1">
    <location>
        <begin position="110"/>
        <end position="128"/>
    </location>
</feature>
<feature type="transmembrane region" description="Helical" evidence="1">
    <location>
        <begin position="12"/>
        <end position="34"/>
    </location>
</feature>
<feature type="transmembrane region" description="Helical" evidence="1">
    <location>
        <begin position="150"/>
        <end position="172"/>
    </location>
</feature>
<dbReference type="InterPro" id="IPR018758">
    <property type="entry name" value="FtrD-like"/>
</dbReference>
<keyword evidence="1" id="KW-1133">Transmembrane helix</keyword>
<keyword evidence="1" id="KW-0812">Transmembrane</keyword>
<evidence type="ECO:0000259" key="2">
    <source>
        <dbReference type="Pfam" id="PF10080"/>
    </source>
</evidence>
<proteinExistence type="predicted"/>
<protein>
    <submittedName>
        <fullName evidence="3">DUF2318 domain-containing protein</fullName>
    </submittedName>
</protein>
<evidence type="ECO:0000256" key="1">
    <source>
        <dbReference type="SAM" id="Phobius"/>
    </source>
</evidence>
<dbReference type="Pfam" id="PF10080">
    <property type="entry name" value="FtrD-like"/>
    <property type="match status" value="1"/>
</dbReference>
<keyword evidence="1" id="KW-0472">Membrane</keyword>
<sequence>MLTGMLERFVSVVGGMAMPFLLLAALAVSLAPDIVNGWPRASRARFAATVVGLAGAGIFAALRATAILASRTAVNLPAASALVITDVLLIAVLIMLVARPAWGYTGRFSPVANAVACLVLALAFFRATPDVILQLSAFIAPGEATFSSEMLLRVLGFLGGWCAVAVLAFIYVRACKGLPRRITNLAVLGFTVIMTGADALTLMRLLHAAHRITLSLEAFRLVVWASNNMQTMILFLAAAVFLIPLTGLFVTSLRRLPEQPNPAVRRSRRAERRRSRRWVLASAFGFGALVLTRTVALAKVNEVPQLSDPEPYNLDQAAGLARVSLSGLADGHLHRYAYAASGGIEVRFIAILKNGGAYGVGLDACENCGPSGYFEKDGKVICKRCDVAINPATIGFKGGCNPIPVDFEVDGGDLTIATAVLEDSAKVFKR</sequence>
<comment type="caution">
    <text evidence="3">The sequence shown here is derived from an EMBL/GenBank/DDBJ whole genome shotgun (WGS) entry which is preliminary data.</text>
</comment>
<feature type="transmembrane region" description="Helical" evidence="1">
    <location>
        <begin position="76"/>
        <end position="98"/>
    </location>
</feature>
<gene>
    <name evidence="3" type="ORF">FK256_04925</name>
</gene>
<dbReference type="Proteomes" id="UP000319010">
    <property type="component" value="Unassembled WGS sequence"/>
</dbReference>
<accession>A0A508A4F7</accession>
<reference evidence="3 4" key="1">
    <citation type="submission" date="2019-06" db="EMBL/GenBank/DDBJ databases">
        <title>Draft genome sequence of Actinomyces johnsonii CCUG 34287T.</title>
        <authorList>
            <person name="Salva-Serra F."/>
            <person name="Cardew S."/>
            <person name="Moore E."/>
        </authorList>
    </citation>
    <scope>NUCLEOTIDE SEQUENCE [LARGE SCALE GENOMIC DNA]</scope>
    <source>
        <strain evidence="3 4">CCUG 34287</strain>
    </source>
</reference>
<feature type="domain" description="Membrane iron-sulfur containing protein FtrD-like" evidence="2">
    <location>
        <begin position="329"/>
        <end position="428"/>
    </location>
</feature>
<evidence type="ECO:0000313" key="4">
    <source>
        <dbReference type="Proteomes" id="UP000319010"/>
    </source>
</evidence>